<evidence type="ECO:0000313" key="2">
    <source>
        <dbReference type="EMBL" id="SFP06422.1"/>
    </source>
</evidence>
<keyword evidence="3" id="KW-1185">Reference proteome</keyword>
<evidence type="ECO:0000313" key="3">
    <source>
        <dbReference type="Proteomes" id="UP000199356"/>
    </source>
</evidence>
<dbReference type="EMBL" id="FOXA01000002">
    <property type="protein sequence ID" value="SFP06422.1"/>
    <property type="molecule type" value="Genomic_DNA"/>
</dbReference>
<proteinExistence type="predicted"/>
<reference evidence="2 3" key="1">
    <citation type="submission" date="2016-10" db="EMBL/GenBank/DDBJ databases">
        <authorList>
            <person name="de Groot N.N."/>
        </authorList>
    </citation>
    <scope>NUCLEOTIDE SEQUENCE [LARGE SCALE GENOMIC DNA]</scope>
    <source>
        <strain evidence="2 3">DSM 19547</strain>
    </source>
</reference>
<dbReference type="Proteomes" id="UP000199356">
    <property type="component" value="Unassembled WGS sequence"/>
</dbReference>
<dbReference type="STRING" id="441119.SAMN04488047_102173"/>
<name>A0A1I5MA24_9RHOB</name>
<dbReference type="OrthoDB" id="7658888at2"/>
<dbReference type="RefSeq" id="WP_093418264.1">
    <property type="nucleotide sequence ID" value="NZ_FOXA01000002.1"/>
</dbReference>
<feature type="compositionally biased region" description="Basic and acidic residues" evidence="1">
    <location>
        <begin position="99"/>
        <end position="111"/>
    </location>
</feature>
<sequence>MPFYEYMVVPAPRKGTRTRGVKGSDMRFAHALSELINEHAAEGWEYQRAESLPCDERTGMIGRTTTVQNVLVFRRELFDDLTGSRDTRTYVQESPPPEEMARELERQDHGTRLSATRDGAGGAGHRLGPAAPQRGAVHPLRGPGPRGQDR</sequence>
<evidence type="ECO:0000256" key="1">
    <source>
        <dbReference type="SAM" id="MobiDB-lite"/>
    </source>
</evidence>
<accession>A0A1I5MA24</accession>
<dbReference type="AlphaFoldDB" id="A0A1I5MA24"/>
<gene>
    <name evidence="2" type="ORF">SAMN04488047_102173</name>
</gene>
<protein>
    <recommendedName>
        <fullName evidence="4">DUF4177 domain-containing protein</fullName>
    </recommendedName>
</protein>
<feature type="region of interest" description="Disordered" evidence="1">
    <location>
        <begin position="84"/>
        <end position="150"/>
    </location>
</feature>
<evidence type="ECO:0008006" key="4">
    <source>
        <dbReference type="Google" id="ProtNLM"/>
    </source>
</evidence>
<organism evidence="2 3">
    <name type="scientific">Tranquillimonas alkanivorans</name>
    <dbReference type="NCBI Taxonomy" id="441119"/>
    <lineage>
        <taxon>Bacteria</taxon>
        <taxon>Pseudomonadati</taxon>
        <taxon>Pseudomonadota</taxon>
        <taxon>Alphaproteobacteria</taxon>
        <taxon>Rhodobacterales</taxon>
        <taxon>Roseobacteraceae</taxon>
        <taxon>Tranquillimonas</taxon>
    </lineage>
</organism>